<dbReference type="Proteomes" id="UP001499915">
    <property type="component" value="Unassembled WGS sequence"/>
</dbReference>
<keyword evidence="2" id="KW-1185">Reference proteome</keyword>
<dbReference type="EMBL" id="BAAAET010000001">
    <property type="protein sequence ID" value="GAA0685426.1"/>
    <property type="molecule type" value="Genomic_DNA"/>
</dbReference>
<evidence type="ECO:0000313" key="2">
    <source>
        <dbReference type="Proteomes" id="UP001499915"/>
    </source>
</evidence>
<comment type="caution">
    <text evidence="1">The sequence shown here is derived from an EMBL/GenBank/DDBJ whole genome shotgun (WGS) entry which is preliminary data.</text>
</comment>
<accession>A0ABP3TAU5</accession>
<name>A0ABP3TAU5_9GAMM</name>
<sequence length="495" mass="55295">MENKDIKIGLKVILSVEAQMEFIQQAGDLREVNALLTRVMAKQKIQALIKDSNLTTVCDAVMDLALMGDGNDAENRLLAAAVLGRLSAVARGRENEVFARLPELYDEPPLPIEELADGDEKYYAALSFSALKSSWITEYCTTQAVLTDTAEKARRVLLHTALKSSGSLSMFWQQSQHSFETLRVIESDDTRYKRIRRISSTMNEVVRVWEGEVGPDAGLALADWVAAMTKTSKKDAETAVLTDILDDALAMLLRIIELRFSHALLAPTYIMLDKARTAFGSVLWKEVIRHSNNLDKVRTALKEAALVLARQNRTDKAVMDVLCSAYHSRAQVMPAITAHFSDAHEIEPEVRAWWEQGGQITESQRKAEHRMGNSEDQQIGSLLINVEESKTVMEKLERAVVPFLEISDPPLAETVKKAAARYSEIALAARQLATMRKLKHMDLKGALLEYNPLQHEMLGGHQLGVRKIRVERDGIQKDFGGKIKVLVKPRVTPAD</sequence>
<gene>
    <name evidence="1" type="ORF">GCM10009104_08770</name>
</gene>
<evidence type="ECO:0000313" key="1">
    <source>
        <dbReference type="EMBL" id="GAA0685426.1"/>
    </source>
</evidence>
<proteinExistence type="predicted"/>
<dbReference type="RefSeq" id="WP_343802854.1">
    <property type="nucleotide sequence ID" value="NZ_BAAAET010000001.1"/>
</dbReference>
<protein>
    <submittedName>
        <fullName evidence="1">Uncharacterized protein</fullName>
    </submittedName>
</protein>
<organism evidence="1 2">
    <name type="scientific">Marinobacterium maritimum</name>
    <dbReference type="NCBI Taxonomy" id="500162"/>
    <lineage>
        <taxon>Bacteria</taxon>
        <taxon>Pseudomonadati</taxon>
        <taxon>Pseudomonadota</taxon>
        <taxon>Gammaproteobacteria</taxon>
        <taxon>Oceanospirillales</taxon>
        <taxon>Oceanospirillaceae</taxon>
        <taxon>Marinobacterium</taxon>
    </lineage>
</organism>
<reference evidence="2" key="1">
    <citation type="journal article" date="2019" name="Int. J. Syst. Evol. Microbiol.">
        <title>The Global Catalogue of Microorganisms (GCM) 10K type strain sequencing project: providing services to taxonomists for standard genome sequencing and annotation.</title>
        <authorList>
            <consortium name="The Broad Institute Genomics Platform"/>
            <consortium name="The Broad Institute Genome Sequencing Center for Infectious Disease"/>
            <person name="Wu L."/>
            <person name="Ma J."/>
        </authorList>
    </citation>
    <scope>NUCLEOTIDE SEQUENCE [LARGE SCALE GENOMIC DNA]</scope>
    <source>
        <strain evidence="2">JCM 15134</strain>
    </source>
</reference>